<dbReference type="EMBL" id="CP017151">
    <property type="protein sequence ID" value="AOR75142.1"/>
    <property type="molecule type" value="Genomic_DNA"/>
</dbReference>
<evidence type="ECO:0000256" key="8">
    <source>
        <dbReference type="ARBA" id="ARBA00023002"/>
    </source>
</evidence>
<dbReference type="Gene3D" id="3.30.360.10">
    <property type="entry name" value="Dihydrodipicolinate Reductase, domain 2"/>
    <property type="match status" value="1"/>
</dbReference>
<keyword evidence="8 12" id="KW-0560">Oxidoreductase</keyword>
<dbReference type="NCBIfam" id="NF004976">
    <property type="entry name" value="PRK06349.1"/>
    <property type="match status" value="1"/>
</dbReference>
<dbReference type="Gene3D" id="3.40.50.720">
    <property type="entry name" value="NAD(P)-binding Rossmann-like Domain"/>
    <property type="match status" value="1"/>
</dbReference>
<name>A0A1D7ZZ89_LIMFE</name>
<feature type="binding site" evidence="14">
    <location>
        <begin position="12"/>
        <end position="17"/>
    </location>
    <ligand>
        <name>NADP(+)</name>
        <dbReference type="ChEBI" id="CHEBI:58349"/>
    </ligand>
</feature>
<comment type="pathway">
    <text evidence="2 15">Amino-acid biosynthesis; L-methionine biosynthesis via de novo pathway; L-homoserine from L-aspartate: step 3/3.</text>
</comment>
<feature type="binding site" evidence="14">
    <location>
        <position position="186"/>
    </location>
    <ligand>
        <name>L-homoserine</name>
        <dbReference type="ChEBI" id="CHEBI:57476"/>
    </ligand>
</feature>
<dbReference type="PATRIC" id="fig|1613.112.peg.1784"/>
<dbReference type="SUPFAM" id="SSF55347">
    <property type="entry name" value="Glyceraldehyde-3-phosphate dehydrogenase-like, C-terminal domain"/>
    <property type="match status" value="1"/>
</dbReference>
<dbReference type="EC" id="1.1.1.3" evidence="4 12"/>
<evidence type="ECO:0000313" key="20">
    <source>
        <dbReference type="Proteomes" id="UP000094714"/>
    </source>
</evidence>
<comment type="pathway">
    <text evidence="1 15">Amino-acid biosynthesis; L-threonine biosynthesis; L-threonine from L-aspartate: step 3/5.</text>
</comment>
<evidence type="ECO:0000256" key="1">
    <source>
        <dbReference type="ARBA" id="ARBA00005056"/>
    </source>
</evidence>
<dbReference type="AlphaFoldDB" id="A0A1D7ZZ89"/>
<proteinExistence type="inferred from homology"/>
<keyword evidence="10 12" id="KW-0486">Methionine biosynthesis</keyword>
<accession>A0A1D7ZZ89</accession>
<evidence type="ECO:0000256" key="6">
    <source>
        <dbReference type="ARBA" id="ARBA00022605"/>
    </source>
</evidence>
<evidence type="ECO:0000313" key="19">
    <source>
        <dbReference type="EMBL" id="AOR75142.1"/>
    </source>
</evidence>
<comment type="similarity">
    <text evidence="3 12 16">Belongs to the homoserine dehydrogenase family.</text>
</comment>
<evidence type="ECO:0000256" key="11">
    <source>
        <dbReference type="ARBA" id="ARBA00048841"/>
    </source>
</evidence>
<evidence type="ECO:0000256" key="9">
    <source>
        <dbReference type="ARBA" id="ARBA00023053"/>
    </source>
</evidence>
<protein>
    <recommendedName>
        <fullName evidence="5 12">Homoserine dehydrogenase</fullName>
        <shortName evidence="12">HDH</shortName>
        <ecNumber evidence="4 12">1.1.1.3</ecNumber>
    </recommendedName>
</protein>
<evidence type="ECO:0000256" key="4">
    <source>
        <dbReference type="ARBA" id="ARBA00013213"/>
    </source>
</evidence>
<feature type="active site" description="Proton donor" evidence="13">
    <location>
        <position position="201"/>
    </location>
</feature>
<dbReference type="GO" id="GO:0009088">
    <property type="term" value="P:threonine biosynthetic process"/>
    <property type="evidence" value="ECO:0007669"/>
    <property type="project" value="UniProtKB-UniPathway"/>
</dbReference>
<dbReference type="GO" id="GO:0050661">
    <property type="term" value="F:NADP binding"/>
    <property type="evidence" value="ECO:0007669"/>
    <property type="project" value="InterPro"/>
</dbReference>
<dbReference type="InterPro" id="IPR001342">
    <property type="entry name" value="HDH_cat"/>
</dbReference>
<comment type="catalytic activity">
    <reaction evidence="11">
        <text>L-homoserine + NADP(+) = L-aspartate 4-semialdehyde + NADPH + H(+)</text>
        <dbReference type="Rhea" id="RHEA:15761"/>
        <dbReference type="ChEBI" id="CHEBI:15378"/>
        <dbReference type="ChEBI" id="CHEBI:57476"/>
        <dbReference type="ChEBI" id="CHEBI:57783"/>
        <dbReference type="ChEBI" id="CHEBI:58349"/>
        <dbReference type="ChEBI" id="CHEBI:537519"/>
        <dbReference type="EC" id="1.1.1.3"/>
    </reaction>
    <physiologicalReaction direction="right-to-left" evidence="11">
        <dbReference type="Rhea" id="RHEA:15763"/>
    </physiologicalReaction>
</comment>
<evidence type="ECO:0000256" key="12">
    <source>
        <dbReference type="PIRNR" id="PIRNR036497"/>
    </source>
</evidence>
<keyword evidence="6 12" id="KW-0028">Amino-acid biosynthesis</keyword>
<evidence type="ECO:0000256" key="3">
    <source>
        <dbReference type="ARBA" id="ARBA00006753"/>
    </source>
</evidence>
<dbReference type="PIRSF" id="PIRSF036497">
    <property type="entry name" value="HDH_short"/>
    <property type="match status" value="1"/>
</dbReference>
<gene>
    <name evidence="19" type="ORF">LACFE_CDS1699</name>
</gene>
<reference evidence="19 20" key="1">
    <citation type="submission" date="2016-09" db="EMBL/GenBank/DDBJ databases">
        <title>Genome Sequence of the Lactobacillus fermentum strain NCC2970 (CNCM I-5068).</title>
        <authorList>
            <person name="Barretto C."/>
            <person name="Ngom-Bru C."/>
            <person name="Genevaz A."/>
            <person name="Fournier C."/>
            <person name="Moine D."/>
            <person name="Kassam M."/>
            <person name="Iltis A."/>
            <person name="Sagory-Zalkind P."/>
            <person name="Faucherand G."/>
            <person name="Descombes P."/>
            <person name="Duboux S."/>
        </authorList>
    </citation>
    <scope>NUCLEOTIDE SEQUENCE [LARGE SCALE GENOMIC DNA]</scope>
    <source>
        <strain evidence="19 20">NCC2970</strain>
    </source>
</reference>
<keyword evidence="9" id="KW-0915">Sodium</keyword>
<keyword evidence="7 12" id="KW-0791">Threonine biosynthesis</keyword>
<feature type="domain" description="Aspartate/homoserine dehydrogenase NAD-binding" evidence="18">
    <location>
        <begin position="12"/>
        <end position="124"/>
    </location>
</feature>
<evidence type="ECO:0000256" key="14">
    <source>
        <dbReference type="PIRSR" id="PIRSR036497-2"/>
    </source>
</evidence>
<evidence type="ECO:0000259" key="18">
    <source>
        <dbReference type="Pfam" id="PF03447"/>
    </source>
</evidence>
<dbReference type="Pfam" id="PF03447">
    <property type="entry name" value="NAD_binding_3"/>
    <property type="match status" value="1"/>
</dbReference>
<keyword evidence="12 14" id="KW-0521">NADP</keyword>
<dbReference type="UniPathway" id="UPA00050">
    <property type="reaction ID" value="UER00063"/>
</dbReference>
<dbReference type="FunFam" id="3.30.360.10:FF:000005">
    <property type="entry name" value="Homoserine dehydrogenase"/>
    <property type="match status" value="1"/>
</dbReference>
<evidence type="ECO:0000256" key="2">
    <source>
        <dbReference type="ARBA" id="ARBA00005062"/>
    </source>
</evidence>
<feature type="domain" description="Homoserine dehydrogenase catalytic" evidence="17">
    <location>
        <begin position="133"/>
        <end position="310"/>
    </location>
</feature>
<evidence type="ECO:0000259" key="17">
    <source>
        <dbReference type="Pfam" id="PF00742"/>
    </source>
</evidence>
<dbReference type="InterPro" id="IPR036291">
    <property type="entry name" value="NAD(P)-bd_dom_sf"/>
</dbReference>
<dbReference type="PANTHER" id="PTHR43331">
    <property type="entry name" value="HOMOSERINE DEHYDROGENASE"/>
    <property type="match status" value="1"/>
</dbReference>
<dbReference type="InterPro" id="IPR019811">
    <property type="entry name" value="HDH_CS"/>
</dbReference>
<organism evidence="19 20">
    <name type="scientific">Limosilactobacillus fermentum</name>
    <name type="common">Lactobacillus fermentum</name>
    <dbReference type="NCBI Taxonomy" id="1613"/>
    <lineage>
        <taxon>Bacteria</taxon>
        <taxon>Bacillati</taxon>
        <taxon>Bacillota</taxon>
        <taxon>Bacilli</taxon>
        <taxon>Lactobacillales</taxon>
        <taxon>Lactobacillaceae</taxon>
        <taxon>Limosilactobacillus</taxon>
    </lineage>
</organism>
<dbReference type="GO" id="GO:0004412">
    <property type="term" value="F:homoserine dehydrogenase activity"/>
    <property type="evidence" value="ECO:0007669"/>
    <property type="project" value="UniProtKB-EC"/>
</dbReference>
<dbReference type="Proteomes" id="UP000094714">
    <property type="component" value="Chromosome"/>
</dbReference>
<evidence type="ECO:0000256" key="10">
    <source>
        <dbReference type="ARBA" id="ARBA00023167"/>
    </source>
</evidence>
<dbReference type="GO" id="GO:0009086">
    <property type="term" value="P:methionine biosynthetic process"/>
    <property type="evidence" value="ECO:0007669"/>
    <property type="project" value="UniProtKB-KW"/>
</dbReference>
<dbReference type="PROSITE" id="PS01042">
    <property type="entry name" value="HOMOSER_DHGENASE"/>
    <property type="match status" value="1"/>
</dbReference>
<evidence type="ECO:0000256" key="13">
    <source>
        <dbReference type="PIRSR" id="PIRSR036497-1"/>
    </source>
</evidence>
<dbReference type="InterPro" id="IPR022697">
    <property type="entry name" value="HDH_short"/>
</dbReference>
<dbReference type="SUPFAM" id="SSF51735">
    <property type="entry name" value="NAD(P)-binding Rossmann-fold domains"/>
    <property type="match status" value="1"/>
</dbReference>
<dbReference type="InterPro" id="IPR005106">
    <property type="entry name" value="Asp/hSer_DH_NAD-bd"/>
</dbReference>
<dbReference type="Pfam" id="PF00742">
    <property type="entry name" value="Homoserine_dh"/>
    <property type="match status" value="1"/>
</dbReference>
<dbReference type="PANTHER" id="PTHR43331:SF1">
    <property type="entry name" value="HOMOSERINE DEHYDROGENASE"/>
    <property type="match status" value="1"/>
</dbReference>
<dbReference type="UniPathway" id="UPA00051">
    <property type="reaction ID" value="UER00465"/>
</dbReference>
<evidence type="ECO:0000256" key="15">
    <source>
        <dbReference type="RuleBase" id="RU000579"/>
    </source>
</evidence>
<evidence type="ECO:0000256" key="16">
    <source>
        <dbReference type="RuleBase" id="RU004171"/>
    </source>
</evidence>
<sequence length="388" mass="41056">MNMNNKRIALLGLGTIGQVVFDELVASTNGAWQLAWVVVKHPERHQTVLLPTGAQLTTDWRRAVEDPTVDVVIELIGGIGVAKEAVTSALLHGKQVITANKDLVATAGTELDRLAELYGGALTYEAAVAGGIPIIRTINEGLAPDRIRRVSGILNGTSNYILTAIDQEGLSFDAALKEAKAKGFAEANPTKDVTGIDAAYKLIILTKLIFHRTLSLAQLAPTGIDHLSPRLFAAAKEWGLKIKLLASTWESRGQLNYQVAPVALNPSHPLYQVDGVTNAVVIDSDLVGTSTYLGPGAGGKATANSVLADLASLSRGEQLTGSSACLRIENGRPLTKQRYLVVNPTGLPTGLQFSDRQATSALTPALTPTDLQRLRATNPGLEALALGE</sequence>
<feature type="binding site" evidence="14">
    <location>
        <position position="101"/>
    </location>
    <ligand>
        <name>NADPH</name>
        <dbReference type="ChEBI" id="CHEBI:57783"/>
    </ligand>
</feature>
<evidence type="ECO:0000256" key="7">
    <source>
        <dbReference type="ARBA" id="ARBA00022697"/>
    </source>
</evidence>
<evidence type="ECO:0000256" key="5">
    <source>
        <dbReference type="ARBA" id="ARBA00013376"/>
    </source>
</evidence>